<evidence type="ECO:0000313" key="2">
    <source>
        <dbReference type="EMBL" id="MBO7746119.1"/>
    </source>
</evidence>
<dbReference type="Pfam" id="PF12867">
    <property type="entry name" value="DinB_2"/>
    <property type="match status" value="1"/>
</dbReference>
<dbReference type="NCBIfam" id="NF009807">
    <property type="entry name" value="PRK13291.1"/>
    <property type="match status" value="1"/>
</dbReference>
<keyword evidence="2" id="KW-0378">Hydrolase</keyword>
<dbReference type="Proteomes" id="UP000670947">
    <property type="component" value="Unassembled WGS sequence"/>
</dbReference>
<keyword evidence="3" id="KW-1185">Reference proteome</keyword>
<dbReference type="EMBL" id="JAGGDJ010000015">
    <property type="protein sequence ID" value="MBO7746119.1"/>
    <property type="molecule type" value="Genomic_DNA"/>
</dbReference>
<dbReference type="GO" id="GO:0016787">
    <property type="term" value="F:hydrolase activity"/>
    <property type="evidence" value="ECO:0007669"/>
    <property type="project" value="UniProtKB-KW"/>
</dbReference>
<reference evidence="2 3" key="1">
    <citation type="submission" date="2021-03" db="EMBL/GenBank/DDBJ databases">
        <title>Paenibacillus artemisicola MWE-103 whole genome sequence.</title>
        <authorList>
            <person name="Ham Y.J."/>
        </authorList>
    </citation>
    <scope>NUCLEOTIDE SEQUENCE [LARGE SCALE GENOMIC DNA]</scope>
    <source>
        <strain evidence="2 3">MWE-103</strain>
    </source>
</reference>
<dbReference type="SUPFAM" id="SSF109854">
    <property type="entry name" value="DinB/YfiT-like putative metalloenzymes"/>
    <property type="match status" value="1"/>
</dbReference>
<gene>
    <name evidence="2" type="ORF">I8J29_18065</name>
</gene>
<feature type="domain" description="DinB-like" evidence="1">
    <location>
        <begin position="40"/>
        <end position="170"/>
    </location>
</feature>
<evidence type="ECO:0000259" key="1">
    <source>
        <dbReference type="Pfam" id="PF12867"/>
    </source>
</evidence>
<proteinExistence type="predicted"/>
<dbReference type="Gene3D" id="1.20.120.450">
    <property type="entry name" value="dinb family like domain"/>
    <property type="match status" value="1"/>
</dbReference>
<name>A0ABS3WCR1_9BACL</name>
<sequence>MEDSELEALRFPLGRFQPAARLGEADRLRLIEAVADLAGTLRAAVEPLSASRLLTPYRTGGWTVVQIVHHLADADLNAYIRFKRALTEPAPLAATFRENAFAELGDYRDTRVAAPLALLDALHRRFALLLRGLSPEQFARTVTSPTHGAMTLDQAIERFVWHGRHHTAQIVALKARMGWQDGSP</sequence>
<evidence type="ECO:0000313" key="3">
    <source>
        <dbReference type="Proteomes" id="UP000670947"/>
    </source>
</evidence>
<protein>
    <submittedName>
        <fullName evidence="2">Metal-dependent hydrolase</fullName>
    </submittedName>
</protein>
<dbReference type="InterPro" id="IPR034660">
    <property type="entry name" value="DinB/YfiT-like"/>
</dbReference>
<dbReference type="RefSeq" id="WP_208848914.1">
    <property type="nucleotide sequence ID" value="NZ_JAGGDJ010000015.1"/>
</dbReference>
<accession>A0ABS3WCR1</accession>
<organism evidence="2 3">
    <name type="scientific">Paenibacillus artemisiicola</name>
    <dbReference type="NCBI Taxonomy" id="1172618"/>
    <lineage>
        <taxon>Bacteria</taxon>
        <taxon>Bacillati</taxon>
        <taxon>Bacillota</taxon>
        <taxon>Bacilli</taxon>
        <taxon>Bacillales</taxon>
        <taxon>Paenibacillaceae</taxon>
        <taxon>Paenibacillus</taxon>
    </lineage>
</organism>
<dbReference type="InterPro" id="IPR024775">
    <property type="entry name" value="DinB-like"/>
</dbReference>
<comment type="caution">
    <text evidence="2">The sequence shown here is derived from an EMBL/GenBank/DDBJ whole genome shotgun (WGS) entry which is preliminary data.</text>
</comment>